<evidence type="ECO:0000256" key="3">
    <source>
        <dbReference type="ARBA" id="ARBA00022490"/>
    </source>
</evidence>
<name>W4M6P4_9BACT</name>
<dbReference type="GO" id="GO:0005737">
    <property type="term" value="C:cytoplasm"/>
    <property type="evidence" value="ECO:0007669"/>
    <property type="project" value="UniProtKB-SubCell"/>
</dbReference>
<proteinExistence type="predicted"/>
<reference evidence="9 10" key="1">
    <citation type="journal article" date="2014" name="Nature">
        <title>An environmental bacterial taxon with a large and distinct metabolic repertoire.</title>
        <authorList>
            <person name="Wilson M.C."/>
            <person name="Mori T."/>
            <person name="Ruckert C."/>
            <person name="Uria A.R."/>
            <person name="Helf M.J."/>
            <person name="Takada K."/>
            <person name="Gernert C."/>
            <person name="Steffens U.A."/>
            <person name="Heycke N."/>
            <person name="Schmitt S."/>
            <person name="Rinke C."/>
            <person name="Helfrich E.J."/>
            <person name="Brachmann A.O."/>
            <person name="Gurgui C."/>
            <person name="Wakimoto T."/>
            <person name="Kracht M."/>
            <person name="Crusemann M."/>
            <person name="Hentschel U."/>
            <person name="Abe I."/>
            <person name="Matsunaga S."/>
            <person name="Kalinowski J."/>
            <person name="Takeyama H."/>
            <person name="Piel J."/>
        </authorList>
    </citation>
    <scope>NUCLEOTIDE SEQUENCE [LARGE SCALE GENOMIC DNA]</scope>
    <source>
        <strain evidence="10">TSY2</strain>
    </source>
</reference>
<feature type="domain" description="Cep192/Spd-2-like" evidence="7">
    <location>
        <begin position="104"/>
        <end position="207"/>
    </location>
</feature>
<dbReference type="HOGENOM" id="CLU_543510_0_0_7"/>
<evidence type="ECO:0000259" key="7">
    <source>
        <dbReference type="Pfam" id="PF22073"/>
    </source>
</evidence>
<evidence type="ECO:0000259" key="8">
    <source>
        <dbReference type="Pfam" id="PF22544"/>
    </source>
</evidence>
<sequence length="501" mass="51355">SPLVIDFGEIELGESQTADLVIESTGNVPATVTNIEIVEGLDAGFALQETFGDDMVLNPGDSMTVTMVYTPVDLGDAQGSVRVESDTGNVEVTLTGTAVAVPVSIAVSPQELVYGSVLLGESRELEFTISNPSEGQLRVSAIRVSQGSDSGFALSEPFSGPVDVAPGSVFPVTVVFTPIAAGEVEGSVEIESNAAEGLVIVALSGSGETAPTPRLVVEPEAIAFGEVILNGSQTQELTLRNEGSAALTVDTIVLTSGGDVGFAIIDGPSESFEIVPGGEFVVEVTLTPADEGELAGNVQITSDSEEGSPTDVPLSGVGVAQPTALIEVEPTDEVDFGNVELEQTRSVTMTITNSGDAELTLTLVSVPEGAEVGFALEGGPIEEVDLAPGESREVTVTFTPVDEALVTGLFRVESNAANEPVVERPLRGTGTPVPMPVVTVTPEQVDFGSVDVGEQATAEIDIENTGDADLTVEDILITQGADSGFGVTDVPGEPTVLAPGE</sequence>
<evidence type="ECO:0000256" key="2">
    <source>
        <dbReference type="ARBA" id="ARBA00004496"/>
    </source>
</evidence>
<evidence type="ECO:0000313" key="9">
    <source>
        <dbReference type="EMBL" id="ETX06029.1"/>
    </source>
</evidence>
<keyword evidence="4" id="KW-0969">Cilium</keyword>
<dbReference type="Gene3D" id="2.60.40.10">
    <property type="entry name" value="Immunoglobulins"/>
    <property type="match status" value="5"/>
</dbReference>
<feature type="non-terminal residue" evidence="9">
    <location>
        <position position="1"/>
    </location>
</feature>
<dbReference type="Pfam" id="PF22544">
    <property type="entry name" value="HYDIN_VesB_CFA65-like_Ig"/>
    <property type="match status" value="1"/>
</dbReference>
<dbReference type="EMBL" id="AZHX01000802">
    <property type="protein sequence ID" value="ETX06029.1"/>
    <property type="molecule type" value="Genomic_DNA"/>
</dbReference>
<dbReference type="Pfam" id="PF22073">
    <property type="entry name" value="Cep192_D4"/>
    <property type="match status" value="2"/>
</dbReference>
<feature type="domain" description="HYDIN/VesB/CFA65-like Ig-like" evidence="8">
    <location>
        <begin position="436"/>
        <end position="501"/>
    </location>
</feature>
<dbReference type="InterPro" id="IPR053879">
    <property type="entry name" value="HYDIN_VesB_CFA65-like_Ig"/>
</dbReference>
<comment type="subcellular location">
    <subcellularLocation>
        <location evidence="1">Cell projection</location>
        <location evidence="1">Cilium</location>
    </subcellularLocation>
    <subcellularLocation>
        <location evidence="2">Cytoplasm</location>
    </subcellularLocation>
</comment>
<accession>W4M6P4</accession>
<dbReference type="Pfam" id="PF15780">
    <property type="entry name" value="ASH"/>
    <property type="match status" value="2"/>
</dbReference>
<protein>
    <recommendedName>
        <fullName evidence="11">Abnormal spindle-like microcephaly-associated protein ASH domain-containing protein</fullName>
    </recommendedName>
</protein>
<dbReference type="NCBIfam" id="NF012200">
    <property type="entry name" value="choice_anch_D"/>
    <property type="match status" value="5"/>
</dbReference>
<evidence type="ECO:0000256" key="4">
    <source>
        <dbReference type="ARBA" id="ARBA00023069"/>
    </source>
</evidence>
<gene>
    <name evidence="9" type="ORF">ETSY2_19530</name>
</gene>
<comment type="caution">
    <text evidence="9">The sequence shown here is derived from an EMBL/GenBank/DDBJ whole genome shotgun (WGS) entry which is preliminary data.</text>
</comment>
<evidence type="ECO:0000256" key="5">
    <source>
        <dbReference type="ARBA" id="ARBA00023273"/>
    </source>
</evidence>
<feature type="domain" description="Abnormal spindle-like microcephaly-associated protein ASH" evidence="6">
    <location>
        <begin position="4"/>
        <end position="86"/>
    </location>
</feature>
<keyword evidence="10" id="KW-1185">Reference proteome</keyword>
<evidence type="ECO:0000313" key="10">
    <source>
        <dbReference type="Proteomes" id="UP000019140"/>
    </source>
</evidence>
<feature type="domain" description="Cep192/Spd-2-like" evidence="7">
    <location>
        <begin position="213"/>
        <end position="318"/>
    </location>
</feature>
<dbReference type="PANTHER" id="PTHR45912">
    <property type="entry name" value="CILIA- AND FLAGELLA-ASSOCIATED PROTEIN 47"/>
    <property type="match status" value="1"/>
</dbReference>
<dbReference type="PANTHER" id="PTHR45912:SF3">
    <property type="entry name" value="CILIA- AND FLAGELLA-ASSOCIATED PROTEIN 47"/>
    <property type="match status" value="1"/>
</dbReference>
<dbReference type="InterPro" id="IPR013783">
    <property type="entry name" value="Ig-like_fold"/>
</dbReference>
<organism evidence="9 10">
    <name type="scientific">Candidatus Entotheonella gemina</name>
    <dbReference type="NCBI Taxonomy" id="1429439"/>
    <lineage>
        <taxon>Bacteria</taxon>
        <taxon>Pseudomonadati</taxon>
        <taxon>Nitrospinota/Tectimicrobiota group</taxon>
        <taxon>Candidatus Tectimicrobiota</taxon>
        <taxon>Candidatus Entotheonellia</taxon>
        <taxon>Candidatus Entotheonellales</taxon>
        <taxon>Candidatus Entotheonellaceae</taxon>
        <taxon>Candidatus Entotheonella</taxon>
    </lineage>
</organism>
<feature type="domain" description="Abnormal spindle-like microcephaly-associated protein ASH" evidence="6">
    <location>
        <begin position="331"/>
        <end position="419"/>
    </location>
</feature>
<evidence type="ECO:0008006" key="11">
    <source>
        <dbReference type="Google" id="ProtNLM"/>
    </source>
</evidence>
<dbReference type="AlphaFoldDB" id="W4M6P4"/>
<dbReference type="InterPro" id="IPR031549">
    <property type="entry name" value="ASH"/>
</dbReference>
<dbReference type="Proteomes" id="UP000019140">
    <property type="component" value="Unassembled WGS sequence"/>
</dbReference>
<dbReference type="InterPro" id="IPR054090">
    <property type="entry name" value="Cep192_Spd-2-like_dom"/>
</dbReference>
<feature type="non-terminal residue" evidence="9">
    <location>
        <position position="501"/>
    </location>
</feature>
<evidence type="ECO:0000256" key="1">
    <source>
        <dbReference type="ARBA" id="ARBA00004138"/>
    </source>
</evidence>
<evidence type="ECO:0000259" key="6">
    <source>
        <dbReference type="Pfam" id="PF15780"/>
    </source>
</evidence>
<keyword evidence="5" id="KW-0966">Cell projection</keyword>
<keyword evidence="3" id="KW-0963">Cytoplasm</keyword>